<comment type="caution">
    <text evidence="2">The sequence shown here is derived from an EMBL/GenBank/DDBJ whole genome shotgun (WGS) entry which is preliminary data.</text>
</comment>
<dbReference type="SUPFAM" id="SSF53633">
    <property type="entry name" value="Carbamate kinase-like"/>
    <property type="match status" value="1"/>
</dbReference>
<dbReference type="PROSITE" id="PS51340">
    <property type="entry name" value="MOSC"/>
    <property type="match status" value="1"/>
</dbReference>
<dbReference type="Pfam" id="PF00696">
    <property type="entry name" value="AA_kinase"/>
    <property type="match status" value="1"/>
</dbReference>
<evidence type="ECO:0000313" key="2">
    <source>
        <dbReference type="EMBL" id="MDY0748818.1"/>
    </source>
</evidence>
<name>A0ABU5DSM8_9BURK</name>
<dbReference type="InterPro" id="IPR001048">
    <property type="entry name" value="Asp/Glu/Uridylate_kinase"/>
</dbReference>
<dbReference type="Proteomes" id="UP001285263">
    <property type="component" value="Unassembled WGS sequence"/>
</dbReference>
<dbReference type="InterPro" id="IPR036393">
    <property type="entry name" value="AceGlu_kinase-like_sf"/>
</dbReference>
<dbReference type="InterPro" id="IPR005302">
    <property type="entry name" value="MoCF_Sase_C"/>
</dbReference>
<proteinExistence type="predicted"/>
<dbReference type="Gene3D" id="3.40.1160.10">
    <property type="entry name" value="Acetylglutamate kinase-like"/>
    <property type="match status" value="1"/>
</dbReference>
<keyword evidence="2" id="KW-0418">Kinase</keyword>
<evidence type="ECO:0000259" key="1">
    <source>
        <dbReference type="PROSITE" id="PS51340"/>
    </source>
</evidence>
<dbReference type="EMBL" id="JAXCLA010000012">
    <property type="protein sequence ID" value="MDY0748818.1"/>
    <property type="molecule type" value="Genomic_DNA"/>
</dbReference>
<accession>A0ABU5DSM8</accession>
<organism evidence="2 3">
    <name type="scientific">Roseateles agri</name>
    <dbReference type="NCBI Taxonomy" id="3098619"/>
    <lineage>
        <taxon>Bacteria</taxon>
        <taxon>Pseudomonadati</taxon>
        <taxon>Pseudomonadota</taxon>
        <taxon>Betaproteobacteria</taxon>
        <taxon>Burkholderiales</taxon>
        <taxon>Sphaerotilaceae</taxon>
        <taxon>Roseateles</taxon>
    </lineage>
</organism>
<evidence type="ECO:0000313" key="3">
    <source>
        <dbReference type="Proteomes" id="UP001285263"/>
    </source>
</evidence>
<feature type="domain" description="MOSC" evidence="1">
    <location>
        <begin position="144"/>
        <end position="194"/>
    </location>
</feature>
<gene>
    <name evidence="2" type="ORF">SNE35_30245</name>
</gene>
<reference evidence="2 3" key="1">
    <citation type="submission" date="2023-11" db="EMBL/GenBank/DDBJ databases">
        <title>Paucibacter sp. nov., isolated from fresh soil in Korea.</title>
        <authorList>
            <person name="Le N.T.T."/>
        </authorList>
    </citation>
    <scope>NUCLEOTIDE SEQUENCE [LARGE SCALE GENOMIC DNA]</scope>
    <source>
        <strain evidence="2 3">R3-3</strain>
    </source>
</reference>
<sequence>MWIVKLGGSLAADAEALPRWLDLLAQLGGGRVTVVCGGGAFADEVRRSQQQWQFHDLAAHNMAILAMAQLAYQLNAMNPALRLTSSKTDIHRVLHKGQTALWLPLELQRDTPDAQTNWDFTSDSIALDLAKRLNAERLVVIKSCVIPPQAPLAQLSDQGIVDRHFADAAEGAAFPISLLHKDDLDEMRALLFGV</sequence>
<keyword evidence="2" id="KW-0808">Transferase</keyword>
<dbReference type="GO" id="GO:0016301">
    <property type="term" value="F:kinase activity"/>
    <property type="evidence" value="ECO:0007669"/>
    <property type="project" value="UniProtKB-KW"/>
</dbReference>
<keyword evidence="3" id="KW-1185">Reference proteome</keyword>
<protein>
    <submittedName>
        <fullName evidence="2">Aspartate kinase</fullName>
    </submittedName>
</protein>
<dbReference type="RefSeq" id="WP_320426788.1">
    <property type="nucleotide sequence ID" value="NZ_JAXCLA010000012.1"/>
</dbReference>